<dbReference type="Gene3D" id="1.10.10.1190">
    <property type="entry name" value="Antirestriction protein ArdA, domain 3"/>
    <property type="match status" value="1"/>
</dbReference>
<dbReference type="Gene3D" id="3.10.20.480">
    <property type="entry name" value="Antirestriction protein ArdA, domain 1"/>
    <property type="match status" value="1"/>
</dbReference>
<name>A0A3E0AVT9_9STAP</name>
<evidence type="ECO:0000313" key="2">
    <source>
        <dbReference type="Proteomes" id="UP000257076"/>
    </source>
</evidence>
<dbReference type="RefSeq" id="WP_162842313.1">
    <property type="nucleotide sequence ID" value="NZ_CBCSHX010000006.1"/>
</dbReference>
<dbReference type="Proteomes" id="UP000257076">
    <property type="component" value="Unassembled WGS sequence"/>
</dbReference>
<dbReference type="Pfam" id="PF07275">
    <property type="entry name" value="ArdA"/>
    <property type="match status" value="1"/>
</dbReference>
<evidence type="ECO:0000313" key="1">
    <source>
        <dbReference type="EMBL" id="REG23801.1"/>
    </source>
</evidence>
<dbReference type="AlphaFoldDB" id="A0A3E0AVT9"/>
<accession>A0A3E0AVT9</accession>
<dbReference type="EMBL" id="QUMW01000012">
    <property type="protein sequence ID" value="REG23801.1"/>
    <property type="molecule type" value="Genomic_DNA"/>
</dbReference>
<dbReference type="InterPro" id="IPR041893">
    <property type="entry name" value="ArdA_dom3"/>
</dbReference>
<dbReference type="InterPro" id="IPR009899">
    <property type="entry name" value="ArdA"/>
</dbReference>
<keyword evidence="2" id="KW-1185">Reference proteome</keyword>
<sequence length="512" mass="56477">MKNFTGMKIAKKYEAGIEEIYKDIDGVWAHAAAGYYFESMDTHTAHEDNQKDLYKVIQTLAPCDCEECENMKAADEANEIIDTINEGGALEINEEKLDFAGLHTTKSDVVKYEALAKWTGAKGKQADAIIEDVISGADLSKYSTADIELIGEFTTKPADELRAANEILKAAGQLIGAVNVTDKAEVRSVIDSHEAKLHREHYTTGTIMQYTEKTIEAFHAGLLFRFNDRQPTIDEFDELPCDIFCWFMVDGHSYVVGIVPEGYDPDKDDSRTQEDAAAAGDEVIESHGSEAADAEQFIDDHVEIVFVTDDDDAAGDSVPLERPMPLYDEDINSADISVWIGSIGAYNSGELVGMWTTLPKTDDEIADIIHRVNTYATLATIEPQEETEIMDINFNVEGFTDYTISGKGLSELNDIAQQLEDMDDYDKDNLPAITEVTGDIMQAIEAAADAIILDDVSNDKELGEALNEHGFLTVEIPSHLENYIDWEAIGRDYRLDGAFTLTSAGQAVNLAQ</sequence>
<protein>
    <submittedName>
        <fullName evidence="1">Antirestriction protein ArdA</fullName>
    </submittedName>
</protein>
<comment type="caution">
    <text evidence="1">The sequence shown here is derived from an EMBL/GenBank/DDBJ whole genome shotgun (WGS) entry which is preliminary data.</text>
</comment>
<reference evidence="1 2" key="1">
    <citation type="submission" date="2018-08" db="EMBL/GenBank/DDBJ databases">
        <title>Genomic Encyclopedia of Type Strains, Phase IV (KMG-IV): sequencing the most valuable type-strain genomes for metagenomic binning, comparative biology and taxonomic classification.</title>
        <authorList>
            <person name="Goeker M."/>
        </authorList>
    </citation>
    <scope>NUCLEOTIDE SEQUENCE [LARGE SCALE GENOMIC DNA]</scope>
    <source>
        <strain evidence="1 2">DSM 17274</strain>
    </source>
</reference>
<organism evidence="1 2">
    <name type="scientific">Jeotgalicoccus halotolerans</name>
    <dbReference type="NCBI Taxonomy" id="157227"/>
    <lineage>
        <taxon>Bacteria</taxon>
        <taxon>Bacillati</taxon>
        <taxon>Bacillota</taxon>
        <taxon>Bacilli</taxon>
        <taxon>Bacillales</taxon>
        <taxon>Staphylococcaceae</taxon>
        <taxon>Jeotgalicoccus</taxon>
    </lineage>
</organism>
<gene>
    <name evidence="1" type="ORF">DFR63_1548</name>
</gene>
<dbReference type="InterPro" id="IPR041895">
    <property type="entry name" value="ArdA_dom1"/>
</dbReference>
<proteinExistence type="predicted"/>